<organism evidence="1 2">
    <name type="scientific">Hydrogenophaga crocea</name>
    <dbReference type="NCBI Taxonomy" id="2716225"/>
    <lineage>
        <taxon>Bacteria</taxon>
        <taxon>Pseudomonadati</taxon>
        <taxon>Pseudomonadota</taxon>
        <taxon>Betaproteobacteria</taxon>
        <taxon>Burkholderiales</taxon>
        <taxon>Comamonadaceae</taxon>
        <taxon>Hydrogenophaga</taxon>
    </lineage>
</organism>
<sequence>MTTLVASAQTKAPSPFKAEAPVMPSSLSFRTGDSFERAFARYLISCALGPDTRVVVPPSRPGEATDVFPGEMGLANEWAHQALQPEAQRLVSACLLARTNHFGVPVLLSLRQPQAAPGTSLHADERERASFSRLEGKFFGNLFTTPPRAYYCRGDDRPDRWVWLTGLKRVCTPALLPGESSLCGLQDVGLCSGASLVQEGIDYGPSAIDVYLPDRPSDSPQEIRPSS</sequence>
<reference evidence="1 2" key="1">
    <citation type="submission" date="2020-03" db="EMBL/GenBank/DDBJ databases">
        <title>Hydrogenophaga sp. nov. isolated from cyanobacterial mat.</title>
        <authorList>
            <person name="Thorat V."/>
            <person name="Kirdat K."/>
            <person name="Tiwarekar B."/>
            <person name="Costa E.D."/>
            <person name="Yadav A."/>
        </authorList>
    </citation>
    <scope>NUCLEOTIDE SEQUENCE [LARGE SCALE GENOMIC DNA]</scope>
    <source>
        <strain evidence="1 2">BA0156</strain>
    </source>
</reference>
<protein>
    <submittedName>
        <fullName evidence="1">Uncharacterized protein</fullName>
    </submittedName>
</protein>
<dbReference type="RefSeq" id="WP_166223054.1">
    <property type="nucleotide sequence ID" value="NZ_CP049989.1"/>
</dbReference>
<gene>
    <name evidence="1" type="ORF">G9Q37_00620</name>
</gene>
<proteinExistence type="predicted"/>
<accession>A0A6G8IC33</accession>
<dbReference type="Proteomes" id="UP000503162">
    <property type="component" value="Chromosome"/>
</dbReference>
<evidence type="ECO:0000313" key="1">
    <source>
        <dbReference type="EMBL" id="QIM50737.1"/>
    </source>
</evidence>
<keyword evidence="2" id="KW-1185">Reference proteome</keyword>
<dbReference type="EMBL" id="CP049989">
    <property type="protein sequence ID" value="QIM50737.1"/>
    <property type="molecule type" value="Genomic_DNA"/>
</dbReference>
<name>A0A6G8IC33_9BURK</name>
<dbReference type="KEGG" id="hcz:G9Q37_00620"/>
<dbReference type="AlphaFoldDB" id="A0A6G8IC33"/>
<evidence type="ECO:0000313" key="2">
    <source>
        <dbReference type="Proteomes" id="UP000503162"/>
    </source>
</evidence>